<dbReference type="PANTHER" id="PTHR11422">
    <property type="entry name" value="T-CELL SURFACE GLYCOPROTEIN CD4"/>
    <property type="match status" value="1"/>
</dbReference>
<keyword evidence="5" id="KW-0964">Secreted</keyword>
<accession>M7AMP0</accession>
<evidence type="ECO:0000256" key="8">
    <source>
        <dbReference type="ARBA" id="ARBA00022737"/>
    </source>
</evidence>
<keyword evidence="15" id="KW-0393">Immunoglobulin domain</keyword>
<name>M7AMP0_CHEMY</name>
<evidence type="ECO:0000256" key="3">
    <source>
        <dbReference type="ARBA" id="ARBA00008032"/>
    </source>
</evidence>
<dbReference type="GO" id="GO:0002250">
    <property type="term" value="P:adaptive immune response"/>
    <property type="evidence" value="ECO:0007669"/>
    <property type="project" value="UniProtKB-KW"/>
</dbReference>
<feature type="region of interest" description="Disordered" evidence="21">
    <location>
        <begin position="1"/>
        <end position="90"/>
    </location>
</feature>
<evidence type="ECO:0000256" key="19">
    <source>
        <dbReference type="ARBA" id="ARBA00065545"/>
    </source>
</evidence>
<dbReference type="InterPro" id="IPR004931">
    <property type="entry name" value="Pro/parathymosin"/>
</dbReference>
<evidence type="ECO:0000256" key="7">
    <source>
        <dbReference type="ARBA" id="ARBA00022729"/>
    </source>
</evidence>
<evidence type="ECO:0000256" key="14">
    <source>
        <dbReference type="ARBA" id="ARBA00023180"/>
    </source>
</evidence>
<feature type="compositionally biased region" description="Basic and acidic residues" evidence="21">
    <location>
        <begin position="74"/>
        <end position="83"/>
    </location>
</feature>
<evidence type="ECO:0000256" key="2">
    <source>
        <dbReference type="ARBA" id="ARBA00004613"/>
    </source>
</evidence>
<evidence type="ECO:0000256" key="17">
    <source>
        <dbReference type="ARBA" id="ARBA00059221"/>
    </source>
</evidence>
<keyword evidence="14" id="KW-0325">Glycoprotein</keyword>
<dbReference type="Proteomes" id="UP000031443">
    <property type="component" value="Unassembled WGS sequence"/>
</dbReference>
<dbReference type="AlphaFoldDB" id="M7AMP0"/>
<dbReference type="GO" id="GO:0042289">
    <property type="term" value="F:MHC class II protein binding"/>
    <property type="evidence" value="ECO:0007669"/>
    <property type="project" value="TreeGrafter"/>
</dbReference>
<sequence length="643" mass="70243">MSEKRAEEAPAEVGATELKEKKEKLEEKTVCKEKKKEIIEDEENGAEEEENPEDVDEEEAGEEEDDGDENGQEQDGHAAKRSAEEEEEVVALRQASPDMYLTSPCLVLTRPLKLWIHSGDELSVETHPLCLLDATMTLAFMPLSLALMLLVNNASSTSPGAAKEQRGEQRVWAKVGDLVVLPCHLSPQELQSSWKQLYEKTAVRWERHGESSHKEPHMVLEVEYSGLLKTARSMMPRASVRETSFRQGDFSLWIEPLRNDDAGHYEALVRYGKETRRCQLELGMVTVTVNPPGLLVETEPLLLLCNSSHPAKLVGMRWFHNGSLVPVSGRFRSRDGALSISRPTVSDSGPWSCELTYSNDEKVSATFNLQILGFAGPASPVVYAAVGSATNLPCLLNRDPSASGILAVSAHWSRLAGGDLEIRGISRNGSNGSFTLHLPEVGPGDAGQYCCAVSIHGTTITRDVTLAVMTVTPSIKGPVAEGSRLLLICSLTHPRGHEHFQWRQLSSGLSNGSSFEATPRSPGVQRYYLGSTLELTRVSQEDIGTWECSVHSSEGRLGAVEYELYITGAQLSGPHTILDGQVSFGLILVLFLLLVASILALVLRNQRIFSPAFPALERVVTAPTPGNAVKDEGQEGKSLQTEC</sequence>
<comment type="subunit">
    <text evidence="19">Interacts with MHC class II (MHC-II); selectively recognizes stable complexes of peptide and MHC-II. Interacts with FGL1 (via the Fibrinogen C-terminal domain).</text>
</comment>
<feature type="domain" description="Ig-like" evidence="23">
    <location>
        <begin position="283"/>
        <end position="364"/>
    </location>
</feature>
<feature type="transmembrane region" description="Helical" evidence="22">
    <location>
        <begin position="582"/>
        <end position="603"/>
    </location>
</feature>
<keyword evidence="13" id="KW-1015">Disulfide bond</keyword>
<evidence type="ECO:0000256" key="10">
    <source>
        <dbReference type="ARBA" id="ARBA00022989"/>
    </source>
</evidence>
<dbReference type="Gene3D" id="2.60.40.10">
    <property type="entry name" value="Immunoglobulins"/>
    <property type="match status" value="4"/>
</dbReference>
<comment type="function">
    <text evidence="16">May function as a ligand for MHC class II (MHC-II) on antigen-presenting cells (APC), promoting APC activation/maturation and driving Th1 immune response.</text>
</comment>
<keyword evidence="9" id="KW-0391">Immunity</keyword>
<evidence type="ECO:0000256" key="9">
    <source>
        <dbReference type="ARBA" id="ARBA00022859"/>
    </source>
</evidence>
<protein>
    <recommendedName>
        <fullName evidence="20">Lymphocyte activation gene 3 protein</fullName>
    </recommendedName>
</protein>
<feature type="domain" description="Ig-like" evidence="23">
    <location>
        <begin position="159"/>
        <end position="281"/>
    </location>
</feature>
<dbReference type="GO" id="GO:0070374">
    <property type="term" value="P:positive regulation of ERK1 and ERK2 cascade"/>
    <property type="evidence" value="ECO:0007669"/>
    <property type="project" value="TreeGrafter"/>
</dbReference>
<dbReference type="SMART" id="SM00408">
    <property type="entry name" value="IGc2"/>
    <property type="match status" value="3"/>
</dbReference>
<dbReference type="SUPFAM" id="SSF48726">
    <property type="entry name" value="Immunoglobulin"/>
    <property type="match status" value="4"/>
</dbReference>
<keyword evidence="4" id="KW-1003">Cell membrane</keyword>
<dbReference type="FunFam" id="2.60.40.10:FF:002440">
    <property type="entry name" value="Lymphocyte activation gene 3 protein"/>
    <property type="match status" value="1"/>
</dbReference>
<evidence type="ECO:0000256" key="1">
    <source>
        <dbReference type="ARBA" id="ARBA00004251"/>
    </source>
</evidence>
<evidence type="ECO:0000256" key="22">
    <source>
        <dbReference type="SAM" id="Phobius"/>
    </source>
</evidence>
<dbReference type="GO" id="GO:0042110">
    <property type="term" value="P:T cell activation"/>
    <property type="evidence" value="ECO:0007669"/>
    <property type="project" value="TreeGrafter"/>
</dbReference>
<reference evidence="25" key="1">
    <citation type="journal article" date="2013" name="Nat. Genet.">
        <title>The draft genomes of soft-shell turtle and green sea turtle yield insights into the development and evolution of the turtle-specific body plan.</title>
        <authorList>
            <person name="Wang Z."/>
            <person name="Pascual-Anaya J."/>
            <person name="Zadissa A."/>
            <person name="Li W."/>
            <person name="Niimura Y."/>
            <person name="Huang Z."/>
            <person name="Li C."/>
            <person name="White S."/>
            <person name="Xiong Z."/>
            <person name="Fang D."/>
            <person name="Wang B."/>
            <person name="Ming Y."/>
            <person name="Chen Y."/>
            <person name="Zheng Y."/>
            <person name="Kuraku S."/>
            <person name="Pignatelli M."/>
            <person name="Herrero J."/>
            <person name="Beal K."/>
            <person name="Nozawa M."/>
            <person name="Li Q."/>
            <person name="Wang J."/>
            <person name="Zhang H."/>
            <person name="Yu L."/>
            <person name="Shigenobu S."/>
            <person name="Wang J."/>
            <person name="Liu J."/>
            <person name="Flicek P."/>
            <person name="Searle S."/>
            <person name="Wang J."/>
            <person name="Kuratani S."/>
            <person name="Yin Y."/>
            <person name="Aken B."/>
            <person name="Zhang G."/>
            <person name="Irie N."/>
        </authorList>
    </citation>
    <scope>NUCLEOTIDE SEQUENCE [LARGE SCALE GENOMIC DNA]</scope>
</reference>
<keyword evidence="6 22" id="KW-0812">Transmembrane</keyword>
<feature type="domain" description="Ig-like" evidence="23">
    <location>
        <begin position="377"/>
        <end position="465"/>
    </location>
</feature>
<comment type="similarity">
    <text evidence="3">Belongs to the pro/parathymosin family.</text>
</comment>
<dbReference type="GO" id="GO:0005576">
    <property type="term" value="C:extracellular region"/>
    <property type="evidence" value="ECO:0007669"/>
    <property type="project" value="UniProtKB-SubCell"/>
</dbReference>
<dbReference type="InterPro" id="IPR036179">
    <property type="entry name" value="Ig-like_dom_sf"/>
</dbReference>
<keyword evidence="7" id="KW-0732">Signal</keyword>
<dbReference type="GO" id="GO:0045121">
    <property type="term" value="C:membrane raft"/>
    <property type="evidence" value="ECO:0007669"/>
    <property type="project" value="TreeGrafter"/>
</dbReference>
<evidence type="ECO:0000256" key="15">
    <source>
        <dbReference type="ARBA" id="ARBA00023319"/>
    </source>
</evidence>
<dbReference type="GO" id="GO:0035723">
    <property type="term" value="P:interleukin-15-mediated signaling pathway"/>
    <property type="evidence" value="ECO:0007669"/>
    <property type="project" value="TreeGrafter"/>
</dbReference>
<evidence type="ECO:0000256" key="18">
    <source>
        <dbReference type="ARBA" id="ARBA00061264"/>
    </source>
</evidence>
<organism evidence="24 25">
    <name type="scientific">Chelonia mydas</name>
    <name type="common">Green sea-turtle</name>
    <name type="synonym">Chelonia agassizi</name>
    <dbReference type="NCBI Taxonomy" id="8469"/>
    <lineage>
        <taxon>Eukaryota</taxon>
        <taxon>Metazoa</taxon>
        <taxon>Chordata</taxon>
        <taxon>Craniata</taxon>
        <taxon>Vertebrata</taxon>
        <taxon>Euteleostomi</taxon>
        <taxon>Archelosauria</taxon>
        <taxon>Testudinata</taxon>
        <taxon>Testudines</taxon>
        <taxon>Cryptodira</taxon>
        <taxon>Durocryptodira</taxon>
        <taxon>Americhelydia</taxon>
        <taxon>Chelonioidea</taxon>
        <taxon>Cheloniidae</taxon>
        <taxon>Chelonia</taxon>
    </lineage>
</organism>
<dbReference type="InterPro" id="IPR013783">
    <property type="entry name" value="Ig-like_fold"/>
</dbReference>
<dbReference type="GO" id="GO:0009897">
    <property type="term" value="C:external side of plasma membrane"/>
    <property type="evidence" value="ECO:0007669"/>
    <property type="project" value="TreeGrafter"/>
</dbReference>
<keyword evidence="25" id="KW-1185">Reference proteome</keyword>
<evidence type="ECO:0000259" key="23">
    <source>
        <dbReference type="PROSITE" id="PS50835"/>
    </source>
</evidence>
<keyword evidence="10 22" id="KW-1133">Transmembrane helix</keyword>
<keyword evidence="11" id="KW-1064">Adaptive immunity</keyword>
<evidence type="ECO:0000256" key="21">
    <source>
        <dbReference type="SAM" id="MobiDB-lite"/>
    </source>
</evidence>
<evidence type="ECO:0000256" key="12">
    <source>
        <dbReference type="ARBA" id="ARBA00023136"/>
    </source>
</evidence>
<feature type="compositionally biased region" description="Basic and acidic residues" evidence="21">
    <location>
        <begin position="17"/>
        <end position="38"/>
    </location>
</feature>
<dbReference type="InterPro" id="IPR007110">
    <property type="entry name" value="Ig-like_dom"/>
</dbReference>
<feature type="compositionally biased region" description="Acidic residues" evidence="21">
    <location>
        <begin position="39"/>
        <end position="72"/>
    </location>
</feature>
<evidence type="ECO:0000256" key="20">
    <source>
        <dbReference type="ARBA" id="ARBA00067553"/>
    </source>
</evidence>
<keyword evidence="12 22" id="KW-0472">Membrane</keyword>
<comment type="function">
    <text evidence="17">Lymphocyte activation gene 3 protein: Inhibitory receptor on antigen activated T-cells. Delivers inhibitory signals upon binding to ligands, such as FGL1. FGL1 constitutes a major ligand of LAG3 and is responsible for LAG3 T-cell inhibitory function. Following TCR engagement, LAG3 associates with CD3-TCR in the immunological synapse and directly inhibits T-cell activation. May inhibit antigen-specific T-cell activation in synergy with PDCD1/PD-1, possibly by acting as a coreceptor for PDCD1/PD-1. Negatively regulates the proliferation, activation, effector function and homeostasis of both CD8(+) and CD4(+) T-cells. Also mediates immune tolerance: constitutively expressed on a subset of regulatory T-cells (Tregs) and contributes to their suppressive function. Also acts as a negative regulator of plasmacytoid dendritic cell (pDCs) activation. Binds MHC class II (MHC-II); the precise role of MHC-II-binding is however unclear.</text>
</comment>
<proteinExistence type="inferred from homology"/>
<dbReference type="Pfam" id="PF03247">
    <property type="entry name" value="Prothymosin"/>
    <property type="match status" value="1"/>
</dbReference>
<dbReference type="CDD" id="cd00096">
    <property type="entry name" value="Ig"/>
    <property type="match status" value="1"/>
</dbReference>
<evidence type="ECO:0000256" key="4">
    <source>
        <dbReference type="ARBA" id="ARBA00022475"/>
    </source>
</evidence>
<dbReference type="PANTHER" id="PTHR11422:SF12">
    <property type="entry name" value="MICROFIBRIL-ASSOCIATED GLYCOPROTEIN 3"/>
    <property type="match status" value="1"/>
</dbReference>
<dbReference type="InterPro" id="IPR003598">
    <property type="entry name" value="Ig_sub2"/>
</dbReference>
<dbReference type="EMBL" id="KB579109">
    <property type="protein sequence ID" value="EMP26481.1"/>
    <property type="molecule type" value="Genomic_DNA"/>
</dbReference>
<dbReference type="InterPro" id="IPR003599">
    <property type="entry name" value="Ig_sub"/>
</dbReference>
<evidence type="ECO:0000256" key="11">
    <source>
        <dbReference type="ARBA" id="ARBA00023130"/>
    </source>
</evidence>
<comment type="similarity">
    <text evidence="18">Belongs to the LAG3 family.</text>
</comment>
<dbReference type="GO" id="GO:1990782">
    <property type="term" value="F:protein tyrosine kinase binding"/>
    <property type="evidence" value="ECO:0007669"/>
    <property type="project" value="TreeGrafter"/>
</dbReference>
<feature type="domain" description="Ig-like" evidence="23">
    <location>
        <begin position="467"/>
        <end position="567"/>
    </location>
</feature>
<gene>
    <name evidence="24" type="ORF">UY3_16425</name>
</gene>
<dbReference type="SMART" id="SM00409">
    <property type="entry name" value="IG"/>
    <property type="match status" value="4"/>
</dbReference>
<evidence type="ECO:0000256" key="6">
    <source>
        <dbReference type="ARBA" id="ARBA00022692"/>
    </source>
</evidence>
<keyword evidence="8" id="KW-0677">Repeat</keyword>
<evidence type="ECO:0000256" key="16">
    <source>
        <dbReference type="ARBA" id="ARBA00057112"/>
    </source>
</evidence>
<dbReference type="eggNOG" id="ENOG502S2HD">
    <property type="taxonomic scope" value="Eukaryota"/>
</dbReference>
<evidence type="ECO:0000256" key="5">
    <source>
        <dbReference type="ARBA" id="ARBA00022525"/>
    </source>
</evidence>
<dbReference type="PROSITE" id="PS50835">
    <property type="entry name" value="IG_LIKE"/>
    <property type="match status" value="4"/>
</dbReference>
<evidence type="ECO:0000256" key="13">
    <source>
        <dbReference type="ARBA" id="ARBA00023157"/>
    </source>
</evidence>
<evidence type="ECO:0000313" key="25">
    <source>
        <dbReference type="Proteomes" id="UP000031443"/>
    </source>
</evidence>
<comment type="subcellular location">
    <subcellularLocation>
        <location evidence="1">Cell membrane</location>
        <topology evidence="1">Single-pass type I membrane protein</topology>
    </subcellularLocation>
    <subcellularLocation>
        <location evidence="2">Secreted</location>
    </subcellularLocation>
</comment>
<evidence type="ECO:0000313" key="24">
    <source>
        <dbReference type="EMBL" id="EMP26481.1"/>
    </source>
</evidence>